<sequence>MKKNTIPKKLQLVKIKIANLRQTKQKGAICLTSLDQTTCPGCHLTIDCL</sequence>
<keyword evidence="2" id="KW-1185">Reference proteome</keyword>
<comment type="caution">
    <text evidence="1">The sequence shown here is derived from an EMBL/GenBank/DDBJ whole genome shotgun (WGS) entry which is preliminary data.</text>
</comment>
<gene>
    <name evidence="1" type="ORF">GO495_15450</name>
</gene>
<dbReference type="Proteomes" id="UP000468388">
    <property type="component" value="Unassembled WGS sequence"/>
</dbReference>
<evidence type="ECO:0000313" key="1">
    <source>
        <dbReference type="EMBL" id="MVT41986.1"/>
    </source>
</evidence>
<accession>A0A6N8JCB8</accession>
<dbReference type="OrthoDB" id="685431at2"/>
<dbReference type="EMBL" id="WRXO01000004">
    <property type="protein sequence ID" value="MVT41986.1"/>
    <property type="molecule type" value="Genomic_DNA"/>
</dbReference>
<reference evidence="1 2" key="1">
    <citation type="submission" date="2019-12" db="EMBL/GenBank/DDBJ databases">
        <title>The draft genomic sequence of strain Chitinophaga oryziterrae JCM 16595.</title>
        <authorList>
            <person name="Zhang X."/>
        </authorList>
    </citation>
    <scope>NUCLEOTIDE SEQUENCE [LARGE SCALE GENOMIC DNA]</scope>
    <source>
        <strain evidence="1 2">JCM 16595</strain>
    </source>
</reference>
<protein>
    <submittedName>
        <fullName evidence="1">Uncharacterized protein</fullName>
    </submittedName>
</protein>
<name>A0A6N8JCB8_9BACT</name>
<evidence type="ECO:0000313" key="2">
    <source>
        <dbReference type="Proteomes" id="UP000468388"/>
    </source>
</evidence>
<proteinExistence type="predicted"/>
<organism evidence="1 2">
    <name type="scientific">Chitinophaga oryziterrae</name>
    <dbReference type="NCBI Taxonomy" id="1031224"/>
    <lineage>
        <taxon>Bacteria</taxon>
        <taxon>Pseudomonadati</taxon>
        <taxon>Bacteroidota</taxon>
        <taxon>Chitinophagia</taxon>
        <taxon>Chitinophagales</taxon>
        <taxon>Chitinophagaceae</taxon>
        <taxon>Chitinophaga</taxon>
    </lineage>
</organism>
<dbReference type="AlphaFoldDB" id="A0A6N8JCB8"/>
<dbReference type="RefSeq" id="WP_157300622.1">
    <property type="nucleotide sequence ID" value="NZ_BAAAZB010000005.1"/>
</dbReference>